<proteinExistence type="predicted"/>
<dbReference type="Proteomes" id="UP001304298">
    <property type="component" value="Unassembled WGS sequence"/>
</dbReference>
<dbReference type="EMBL" id="JAYFSI010000001">
    <property type="protein sequence ID" value="MEA5357899.1"/>
    <property type="molecule type" value="Genomic_DNA"/>
</dbReference>
<dbReference type="RefSeq" id="WP_323322251.1">
    <property type="nucleotide sequence ID" value="NZ_JAYFSI010000001.1"/>
</dbReference>
<reference evidence="14 15" key="1">
    <citation type="submission" date="2023-12" db="EMBL/GenBank/DDBJ databases">
        <title>Amycolatopsis sp. V23-08.</title>
        <authorList>
            <person name="Somphong A."/>
        </authorList>
    </citation>
    <scope>NUCLEOTIDE SEQUENCE [LARGE SCALE GENOMIC DNA]</scope>
    <source>
        <strain evidence="14 15">V23-08</strain>
    </source>
</reference>
<dbReference type="Pfam" id="PF22618">
    <property type="entry name" value="RskA_N"/>
    <property type="match status" value="1"/>
</dbReference>
<keyword evidence="5 11" id="KW-1133">Transmembrane helix</keyword>
<dbReference type="InterPro" id="IPR018764">
    <property type="entry name" value="RskA_C"/>
</dbReference>
<evidence type="ECO:0000256" key="5">
    <source>
        <dbReference type="ARBA" id="ARBA00022989"/>
    </source>
</evidence>
<keyword evidence="4 11" id="KW-0812">Transmembrane</keyword>
<evidence type="ECO:0000259" key="13">
    <source>
        <dbReference type="Pfam" id="PF22618"/>
    </source>
</evidence>
<accession>A0ABU5QW97</accession>
<dbReference type="InterPro" id="IPR041916">
    <property type="entry name" value="Anti_sigma_zinc_sf"/>
</dbReference>
<gene>
    <name evidence="14" type="ORF">VA596_00010</name>
</gene>
<keyword evidence="3" id="KW-1003">Cell membrane</keyword>
<dbReference type="Pfam" id="PF10099">
    <property type="entry name" value="RskA_C"/>
    <property type="match status" value="1"/>
</dbReference>
<evidence type="ECO:0000256" key="11">
    <source>
        <dbReference type="SAM" id="Phobius"/>
    </source>
</evidence>
<evidence type="ECO:0000313" key="15">
    <source>
        <dbReference type="Proteomes" id="UP001304298"/>
    </source>
</evidence>
<comment type="subcellular location">
    <subcellularLocation>
        <location evidence="2">Cell membrane</location>
    </subcellularLocation>
    <subcellularLocation>
        <location evidence="1">Membrane</location>
        <topology evidence="1">Single-pass membrane protein</topology>
    </subcellularLocation>
</comment>
<dbReference type="Gene3D" id="1.10.10.1320">
    <property type="entry name" value="Anti-sigma factor, zinc-finger domain"/>
    <property type="match status" value="1"/>
</dbReference>
<evidence type="ECO:0000313" key="14">
    <source>
        <dbReference type="EMBL" id="MEA5357899.1"/>
    </source>
</evidence>
<evidence type="ECO:0000256" key="3">
    <source>
        <dbReference type="ARBA" id="ARBA00022475"/>
    </source>
</evidence>
<evidence type="ECO:0000256" key="1">
    <source>
        <dbReference type="ARBA" id="ARBA00004167"/>
    </source>
</evidence>
<sequence length="240" mass="24720">MTAELHTLTGAYALDAVSDVERAEFERHLGECPACRQEVEELRATGARLAVAEAVEPPAELRARVLAEVTRTRQLPPRVTAAVAPGRARTWQVRVALLGAAAAAVVAVVFGVHTAASDRQLDAAQQEQASLNSVLTAPDASTLKGSGLAGATLVVSRGQGKAVLLASGFPALDQGHAYQVWFTGADGTRSAGLMQPESPHQMRPMLAAIPPGTDHIGITVEPAGGSAAPSTAPVSTISLT</sequence>
<dbReference type="InterPro" id="IPR051474">
    <property type="entry name" value="Anti-sigma-K/W_factor"/>
</dbReference>
<keyword evidence="15" id="KW-1185">Reference proteome</keyword>
<evidence type="ECO:0000256" key="10">
    <source>
        <dbReference type="ARBA" id="ARBA00030803"/>
    </source>
</evidence>
<evidence type="ECO:0000256" key="9">
    <source>
        <dbReference type="ARBA" id="ARBA00029829"/>
    </source>
</evidence>
<keyword evidence="7 11" id="KW-0472">Membrane</keyword>
<evidence type="ECO:0000256" key="6">
    <source>
        <dbReference type="ARBA" id="ARBA00023015"/>
    </source>
</evidence>
<feature type="domain" description="Anti-sigma K factor RskA C-terminal" evidence="12">
    <location>
        <begin position="99"/>
        <end position="234"/>
    </location>
</feature>
<evidence type="ECO:0000256" key="8">
    <source>
        <dbReference type="ARBA" id="ARBA00023163"/>
    </source>
</evidence>
<protein>
    <recommendedName>
        <fullName evidence="10">Regulator of SigK</fullName>
    </recommendedName>
    <alternativeName>
        <fullName evidence="9">Sigma-K anti-sigma factor RskA</fullName>
    </alternativeName>
</protein>
<comment type="caution">
    <text evidence="14">The sequence shown here is derived from an EMBL/GenBank/DDBJ whole genome shotgun (WGS) entry which is preliminary data.</text>
</comment>
<feature type="domain" description="Anti-sigma-K factor RskA N-terminal" evidence="13">
    <location>
        <begin position="5"/>
        <end position="44"/>
    </location>
</feature>
<keyword evidence="8" id="KW-0804">Transcription</keyword>
<dbReference type="PANTHER" id="PTHR37461:SF1">
    <property type="entry name" value="ANTI-SIGMA-K FACTOR RSKA"/>
    <property type="match status" value="1"/>
</dbReference>
<evidence type="ECO:0000256" key="7">
    <source>
        <dbReference type="ARBA" id="ARBA00023136"/>
    </source>
</evidence>
<evidence type="ECO:0000256" key="4">
    <source>
        <dbReference type="ARBA" id="ARBA00022692"/>
    </source>
</evidence>
<feature type="transmembrane region" description="Helical" evidence="11">
    <location>
        <begin position="95"/>
        <end position="116"/>
    </location>
</feature>
<name>A0ABU5QW97_9PSEU</name>
<evidence type="ECO:0000256" key="2">
    <source>
        <dbReference type="ARBA" id="ARBA00004236"/>
    </source>
</evidence>
<evidence type="ECO:0000259" key="12">
    <source>
        <dbReference type="Pfam" id="PF10099"/>
    </source>
</evidence>
<dbReference type="PANTHER" id="PTHR37461">
    <property type="entry name" value="ANTI-SIGMA-K FACTOR RSKA"/>
    <property type="match status" value="1"/>
</dbReference>
<organism evidence="14 15">
    <name type="scientific">Amycolatopsis heterodermiae</name>
    <dbReference type="NCBI Taxonomy" id="3110235"/>
    <lineage>
        <taxon>Bacteria</taxon>
        <taxon>Bacillati</taxon>
        <taxon>Actinomycetota</taxon>
        <taxon>Actinomycetes</taxon>
        <taxon>Pseudonocardiales</taxon>
        <taxon>Pseudonocardiaceae</taxon>
        <taxon>Amycolatopsis</taxon>
    </lineage>
</organism>
<dbReference type="InterPro" id="IPR053877">
    <property type="entry name" value="RskA_N"/>
</dbReference>
<keyword evidence="6" id="KW-0805">Transcription regulation</keyword>